<name>X5MLM9_9HYPH</name>
<dbReference type="Gene3D" id="3.40.50.1820">
    <property type="entry name" value="alpha/beta hydrolase"/>
    <property type="match status" value="1"/>
</dbReference>
<reference evidence="2 3" key="1">
    <citation type="journal article" date="2014" name="Front. Genet.">
        <title>Genome and metabolic network of "Candidatus Phaeomarinobacter ectocarpi" Ec32, a new candidate genus of Alphaproteobacteria frequently associated with brown algae.</title>
        <authorList>
            <person name="Dittami S.M."/>
            <person name="Barbeyron T."/>
            <person name="Boyen C."/>
            <person name="Cambefort J."/>
            <person name="Collet G."/>
            <person name="Delage L."/>
            <person name="Gobet A."/>
            <person name="Groisillier A."/>
            <person name="Leblanc C."/>
            <person name="Michel G."/>
            <person name="Scornet D."/>
            <person name="Siegel A."/>
            <person name="Tapia J.E."/>
            <person name="Tonon T."/>
        </authorList>
    </citation>
    <scope>NUCLEOTIDE SEQUENCE [LARGE SCALE GENOMIC DNA]</scope>
    <source>
        <strain evidence="2 3">Ec32</strain>
    </source>
</reference>
<dbReference type="OrthoDB" id="2972445at2"/>
<dbReference type="SUPFAM" id="SSF53474">
    <property type="entry name" value="alpha/beta-Hydrolases"/>
    <property type="match status" value="1"/>
</dbReference>
<dbReference type="EMBL" id="HG966617">
    <property type="protein sequence ID" value="CDO58546.1"/>
    <property type="molecule type" value="Genomic_DNA"/>
</dbReference>
<dbReference type="KEGG" id="pect:BN1012_Phect332"/>
<dbReference type="STRING" id="1458461.BN1012_Phect332"/>
<dbReference type="InterPro" id="IPR000073">
    <property type="entry name" value="AB_hydrolase_1"/>
</dbReference>
<sequence length="230" mass="25187">MLEIILIHSPLVGPSSLLPTAEILKARGIKCATPSPLRPHAQPPSWHDWPVRLRGALPDMASPIIVGHSMGGLLAARLAGDIHAAGMICLDARMPPTSGPTQPVEPEFHDFLKTLPLTDGFLPPWQDWWEVDALEGADISDARRKAILSDIPSLPLSWFDDAFDMPGWSGVRKGFVRTSHTFIDEARRAEADGWPVVRLKGTHLHPATQPEETAQAIIECCADMQNARRA</sequence>
<dbReference type="HOGENOM" id="CLU_082729_0_0_5"/>
<evidence type="ECO:0000259" key="1">
    <source>
        <dbReference type="Pfam" id="PF12697"/>
    </source>
</evidence>
<dbReference type="AlphaFoldDB" id="X5MLM9"/>
<accession>X5MLM9</accession>
<evidence type="ECO:0000313" key="2">
    <source>
        <dbReference type="EMBL" id="CDO58546.1"/>
    </source>
</evidence>
<organism evidence="2 3">
    <name type="scientific">Candidatus Phaeomarinibacter ectocarpi</name>
    <dbReference type="NCBI Taxonomy" id="1458461"/>
    <lineage>
        <taxon>Bacteria</taxon>
        <taxon>Pseudomonadati</taxon>
        <taxon>Pseudomonadota</taxon>
        <taxon>Alphaproteobacteria</taxon>
        <taxon>Hyphomicrobiales</taxon>
        <taxon>Parvibaculaceae</taxon>
        <taxon>Candidatus Phaeomarinibacter</taxon>
    </lineage>
</organism>
<keyword evidence="3" id="KW-1185">Reference proteome</keyword>
<feature type="domain" description="AB hydrolase-1" evidence="1">
    <location>
        <begin position="41"/>
        <end position="216"/>
    </location>
</feature>
<dbReference type="InterPro" id="IPR029058">
    <property type="entry name" value="AB_hydrolase_fold"/>
</dbReference>
<dbReference type="RefSeq" id="WP_043949468.1">
    <property type="nucleotide sequence ID" value="NZ_HG966617.1"/>
</dbReference>
<dbReference type="Pfam" id="PF12697">
    <property type="entry name" value="Abhydrolase_6"/>
    <property type="match status" value="1"/>
</dbReference>
<proteinExistence type="predicted"/>
<dbReference type="Proteomes" id="UP000032160">
    <property type="component" value="Chromosome I"/>
</dbReference>
<protein>
    <recommendedName>
        <fullName evidence="1">AB hydrolase-1 domain-containing protein</fullName>
    </recommendedName>
</protein>
<evidence type="ECO:0000313" key="3">
    <source>
        <dbReference type="Proteomes" id="UP000032160"/>
    </source>
</evidence>
<gene>
    <name evidence="2" type="ORF">BN1012_Phect332</name>
</gene>